<protein>
    <submittedName>
        <fullName evidence="3">Uncharacterized protein</fullName>
    </submittedName>
</protein>
<keyword evidence="4" id="KW-1185">Reference proteome</keyword>
<feature type="compositionally biased region" description="Polar residues" evidence="2">
    <location>
        <begin position="661"/>
        <end position="675"/>
    </location>
</feature>
<reference evidence="3 4" key="1">
    <citation type="submission" date="2014-06" db="EMBL/GenBank/DDBJ databases">
        <authorList>
            <person name="Swart Estienne"/>
        </authorList>
    </citation>
    <scope>NUCLEOTIDE SEQUENCE [LARGE SCALE GENOMIC DNA]</scope>
    <source>
        <strain evidence="3 4">130c</strain>
    </source>
</reference>
<evidence type="ECO:0000313" key="3">
    <source>
        <dbReference type="EMBL" id="CDW89699.1"/>
    </source>
</evidence>
<evidence type="ECO:0000256" key="2">
    <source>
        <dbReference type="SAM" id="MobiDB-lite"/>
    </source>
</evidence>
<dbReference type="InParanoid" id="A0A078B5K8"/>
<name>A0A078B5K8_STYLE</name>
<feature type="region of interest" description="Disordered" evidence="2">
    <location>
        <begin position="140"/>
        <end position="171"/>
    </location>
</feature>
<feature type="region of interest" description="Disordered" evidence="2">
    <location>
        <begin position="629"/>
        <end position="675"/>
    </location>
</feature>
<feature type="compositionally biased region" description="Basic residues" evidence="2">
    <location>
        <begin position="507"/>
        <end position="516"/>
    </location>
</feature>
<evidence type="ECO:0000256" key="1">
    <source>
        <dbReference type="SAM" id="Coils"/>
    </source>
</evidence>
<dbReference type="AlphaFoldDB" id="A0A078B5K8"/>
<proteinExistence type="predicted"/>
<feature type="compositionally biased region" description="Polar residues" evidence="2">
    <location>
        <begin position="629"/>
        <end position="648"/>
    </location>
</feature>
<feature type="compositionally biased region" description="Polar residues" evidence="2">
    <location>
        <begin position="151"/>
        <end position="171"/>
    </location>
</feature>
<feature type="region of interest" description="Disordered" evidence="2">
    <location>
        <begin position="37"/>
        <end position="75"/>
    </location>
</feature>
<dbReference type="EMBL" id="CCKQ01017805">
    <property type="protein sequence ID" value="CDW89699.1"/>
    <property type="molecule type" value="Genomic_DNA"/>
</dbReference>
<feature type="region of interest" description="Disordered" evidence="2">
    <location>
        <begin position="707"/>
        <end position="728"/>
    </location>
</feature>
<feature type="compositionally biased region" description="Basic and acidic residues" evidence="2">
    <location>
        <begin position="546"/>
        <end position="558"/>
    </location>
</feature>
<accession>A0A078B5K8</accession>
<feature type="coiled-coil region" evidence="1">
    <location>
        <begin position="265"/>
        <end position="295"/>
    </location>
</feature>
<keyword evidence="1" id="KW-0175">Coiled coil</keyword>
<feature type="region of interest" description="Disordered" evidence="2">
    <location>
        <begin position="507"/>
        <end position="565"/>
    </location>
</feature>
<sequence length="813" mass="93741">MGQSPVQYETRTKRFSEYCEQVNELIKKSVTSVAQIIDRDHTPNGTRRMNQHRKSKSRADINEESNQTNKNNYDDQEQASLLKTSLLANINKKQIGNRVELQQISRMYNESSPLKEAGSLTQISFDSDQQPRENSISLINNMSTPRKEGLMSNNYSSQNKKQKISPQSILQNQSDQEISNLEQPQTMLTVPKGIESANTTPTQQNKSNSKTFGLWNINAKLINKQYQDPVPLIALQEKQSSLQAKRICKLQELLQAIIKGQKVRQIMKKEDVNRLRNELRDLEKLQKHNNASQKNTYATRVYKEKKQLFVVLVNEKINGTSSPLRRKTSLFRKTYVPVDTEIIGDKDSQKSLEDLDFDNINEDFNKVILVKSIEKNGMNYNTEKATKAKKNALPVYPKKLDLHQFDLKMVDPLDEHYEITDENDTQRSIPIVSSLSQQNQIKIKEEQWEDQMLTRLKSKSTYEPIDEELINTNVNKARSNIRAQSPNNINQAPSLVNRCKDKYQNIKHKNFLKKRTGHEYDPLKAANSDEKIRPNSQTRLIRPKSQQKEPNSRNKNPEKGAALNHNNLEKFQSINISKIDQSKQLSSINKPLVNQQAQKVQQKQQTQEISNLQHTKLLKQEGDEIFKNSITDPKTTESTNQFSPIKKSQQPKRKSNEFMMKTQQLSPQKAQPQAHNSNQKLVFNLNLEQLKPKQQSGGDREIPVIKKQQSSNTHEEYKTMSKPQLQHTQSVNTSGYVDLALNDSQAAGLGVSVTELPEIVKEKFERLKDLFLKTQNQETIVTKDQVQLQNKFERIIDELTRDFKICLKKKQGR</sequence>
<gene>
    <name evidence="3" type="primary">Contig13116.g13985</name>
    <name evidence="3" type="ORF">STYLEM_18836</name>
</gene>
<evidence type="ECO:0000313" key="4">
    <source>
        <dbReference type="Proteomes" id="UP000039865"/>
    </source>
</evidence>
<dbReference type="Proteomes" id="UP000039865">
    <property type="component" value="Unassembled WGS sequence"/>
</dbReference>
<feature type="compositionally biased region" description="Basic and acidic residues" evidence="2">
    <location>
        <begin position="517"/>
        <end position="533"/>
    </location>
</feature>
<organism evidence="3 4">
    <name type="scientific">Stylonychia lemnae</name>
    <name type="common">Ciliate</name>
    <dbReference type="NCBI Taxonomy" id="5949"/>
    <lineage>
        <taxon>Eukaryota</taxon>
        <taxon>Sar</taxon>
        <taxon>Alveolata</taxon>
        <taxon>Ciliophora</taxon>
        <taxon>Intramacronucleata</taxon>
        <taxon>Spirotrichea</taxon>
        <taxon>Stichotrichia</taxon>
        <taxon>Sporadotrichida</taxon>
        <taxon>Oxytrichidae</taxon>
        <taxon>Stylonychinae</taxon>
        <taxon>Stylonychia</taxon>
    </lineage>
</organism>